<protein>
    <submittedName>
        <fullName evidence="4">Cobalt-precorrin-6A reductase</fullName>
        <ecNumber evidence="4">1.3.1.106</ecNumber>
    </submittedName>
</protein>
<evidence type="ECO:0000256" key="1">
    <source>
        <dbReference type="ARBA" id="ARBA00004953"/>
    </source>
</evidence>
<keyword evidence="3 4" id="KW-0560">Oxidoreductase</keyword>
<gene>
    <name evidence="4" type="ORF">H4P12_04210</name>
</gene>
<dbReference type="AlphaFoldDB" id="A0A926JC30"/>
<keyword evidence="2" id="KW-0169">Cobalamin biosynthesis</keyword>
<dbReference type="Proteomes" id="UP000608594">
    <property type="component" value="Unassembled WGS sequence"/>
</dbReference>
<proteinExistence type="predicted"/>
<dbReference type="EMBL" id="JACOQL010000001">
    <property type="protein sequence ID" value="MBC9245934.1"/>
    <property type="molecule type" value="Genomic_DNA"/>
</dbReference>
<evidence type="ECO:0000256" key="2">
    <source>
        <dbReference type="ARBA" id="ARBA00022573"/>
    </source>
</evidence>
<comment type="pathway">
    <text evidence="1">Cofactor biosynthesis; adenosylcobalamin biosynthesis.</text>
</comment>
<evidence type="ECO:0000313" key="5">
    <source>
        <dbReference type="Proteomes" id="UP000608594"/>
    </source>
</evidence>
<dbReference type="EC" id="1.3.1.106" evidence="4"/>
<evidence type="ECO:0000256" key="3">
    <source>
        <dbReference type="ARBA" id="ARBA00023002"/>
    </source>
</evidence>
<dbReference type="NCBIfam" id="TIGR00715">
    <property type="entry name" value="precor6x_red"/>
    <property type="match status" value="1"/>
</dbReference>
<organism evidence="4 5">
    <name type="scientific">Paracoccus amoyensis</name>
    <dbReference type="NCBI Taxonomy" id="2760093"/>
    <lineage>
        <taxon>Bacteria</taxon>
        <taxon>Pseudomonadati</taxon>
        <taxon>Pseudomonadota</taxon>
        <taxon>Alphaproteobacteria</taxon>
        <taxon>Rhodobacterales</taxon>
        <taxon>Paracoccaceae</taxon>
        <taxon>Paracoccus</taxon>
    </lineage>
</organism>
<name>A0A926JC30_9RHOB</name>
<dbReference type="PANTHER" id="PTHR36925:SF1">
    <property type="entry name" value="COBALT-PRECORRIN-6A REDUCTASE"/>
    <property type="match status" value="1"/>
</dbReference>
<dbReference type="RefSeq" id="WP_187792315.1">
    <property type="nucleotide sequence ID" value="NZ_JACOQL010000001.1"/>
</dbReference>
<dbReference type="PANTHER" id="PTHR36925">
    <property type="entry name" value="COBALT-PRECORRIN-6A REDUCTASE"/>
    <property type="match status" value="1"/>
</dbReference>
<dbReference type="GO" id="GO:0016994">
    <property type="term" value="F:precorrin-6A reductase activity"/>
    <property type="evidence" value="ECO:0007669"/>
    <property type="project" value="InterPro"/>
</dbReference>
<sequence length="251" mass="26662">MNQNLLILGGTSEAVALAKAVAEMNIATTISLAGRVMQPRPQPVPMRVGGFGGAPGLAEWLRAHAISHVIDATHPFAAQISANAVTACDQADVPLLALTRPAWTPVAGDSWTHVADIRDAATALCQPALRVMLAIGRMHLGQFAINPQHFYLLRLVDTPDAALPLPRTDVIVDRGPFSEAGDRDLLMKHDIQLVVAKNAGGDATYSKITAARSLGLRVLMIDRPAIPARPEVHDIAAALDWIVHSGTDRGV</sequence>
<dbReference type="GO" id="GO:0009236">
    <property type="term" value="P:cobalamin biosynthetic process"/>
    <property type="evidence" value="ECO:0007669"/>
    <property type="project" value="UniProtKB-KW"/>
</dbReference>
<dbReference type="PROSITE" id="PS51014">
    <property type="entry name" value="COBK_CBIJ"/>
    <property type="match status" value="1"/>
</dbReference>
<dbReference type="Pfam" id="PF02571">
    <property type="entry name" value="CbiJ"/>
    <property type="match status" value="1"/>
</dbReference>
<dbReference type="NCBIfam" id="NF005968">
    <property type="entry name" value="PRK08057.1-2"/>
    <property type="match status" value="1"/>
</dbReference>
<keyword evidence="5" id="KW-1185">Reference proteome</keyword>
<evidence type="ECO:0000313" key="4">
    <source>
        <dbReference type="EMBL" id="MBC9245934.1"/>
    </source>
</evidence>
<comment type="caution">
    <text evidence="4">The sequence shown here is derived from an EMBL/GenBank/DDBJ whole genome shotgun (WGS) entry which is preliminary data.</text>
</comment>
<accession>A0A926JC30</accession>
<dbReference type="InterPro" id="IPR003723">
    <property type="entry name" value="Precorrin-6x_reduct"/>
</dbReference>
<reference evidence="4" key="1">
    <citation type="submission" date="2020-08" db="EMBL/GenBank/DDBJ databases">
        <title>Paracoccus amoyensis sp. nov., isolated from the surface seawater at coast of Xiamen, Fujian.</title>
        <authorList>
            <person name="Lyu L."/>
        </authorList>
    </citation>
    <scope>NUCLEOTIDE SEQUENCE</scope>
    <source>
        <strain evidence="4">11-3</strain>
    </source>
</reference>